<feature type="transmembrane region" description="Helical" evidence="1">
    <location>
        <begin position="61"/>
        <end position="78"/>
    </location>
</feature>
<dbReference type="RefSeq" id="WP_094863240.1">
    <property type="nucleotide sequence ID" value="NZ_NKYE01000007.1"/>
</dbReference>
<protein>
    <submittedName>
        <fullName evidence="2">Uncharacterized protein</fullName>
    </submittedName>
</protein>
<comment type="caution">
    <text evidence="2">The sequence shown here is derived from an EMBL/GenBank/DDBJ whole genome shotgun (WGS) entry which is preliminary data.</text>
</comment>
<reference evidence="2 3" key="1">
    <citation type="submission" date="2017-07" db="EMBL/GenBank/DDBJ databases">
        <title>Amycolatopsis antarcticus sp. nov., isolated from the surface of an Antarcticus brown macroalga.</title>
        <authorList>
            <person name="Wang J."/>
            <person name="Leiva S."/>
            <person name="Huang J."/>
            <person name="Huang Y."/>
        </authorList>
    </citation>
    <scope>NUCLEOTIDE SEQUENCE [LARGE SCALE GENOMIC DNA]</scope>
    <source>
        <strain evidence="2 3">AU-G6</strain>
    </source>
</reference>
<keyword evidence="1" id="KW-0472">Membrane</keyword>
<feature type="transmembrane region" description="Helical" evidence="1">
    <location>
        <begin position="218"/>
        <end position="246"/>
    </location>
</feature>
<feature type="transmembrane region" description="Helical" evidence="1">
    <location>
        <begin position="252"/>
        <end position="270"/>
    </location>
</feature>
<keyword evidence="1" id="KW-1133">Transmembrane helix</keyword>
<feature type="transmembrane region" description="Helical" evidence="1">
    <location>
        <begin position="282"/>
        <end position="299"/>
    </location>
</feature>
<dbReference type="Proteomes" id="UP000242444">
    <property type="component" value="Unassembled WGS sequence"/>
</dbReference>
<accession>A0A263D2S2</accession>
<feature type="transmembrane region" description="Helical" evidence="1">
    <location>
        <begin position="114"/>
        <end position="133"/>
    </location>
</feature>
<organism evidence="2 3">
    <name type="scientific">Amycolatopsis antarctica</name>
    <dbReference type="NCBI Taxonomy" id="1854586"/>
    <lineage>
        <taxon>Bacteria</taxon>
        <taxon>Bacillati</taxon>
        <taxon>Actinomycetota</taxon>
        <taxon>Actinomycetes</taxon>
        <taxon>Pseudonocardiales</taxon>
        <taxon>Pseudonocardiaceae</taxon>
        <taxon>Amycolatopsis</taxon>
    </lineage>
</organism>
<keyword evidence="1" id="KW-0812">Transmembrane</keyword>
<dbReference type="AlphaFoldDB" id="A0A263D2S2"/>
<evidence type="ECO:0000256" key="1">
    <source>
        <dbReference type="SAM" id="Phobius"/>
    </source>
</evidence>
<feature type="transmembrane region" description="Helical" evidence="1">
    <location>
        <begin position="33"/>
        <end position="54"/>
    </location>
</feature>
<gene>
    <name evidence="2" type="ORF">CFN78_14205</name>
</gene>
<feature type="transmembrane region" description="Helical" evidence="1">
    <location>
        <begin position="145"/>
        <end position="165"/>
    </location>
</feature>
<dbReference type="EMBL" id="NKYE01000007">
    <property type="protein sequence ID" value="OZM72763.1"/>
    <property type="molecule type" value="Genomic_DNA"/>
</dbReference>
<dbReference type="InParanoid" id="A0A263D2S2"/>
<name>A0A263D2S2_9PSEU</name>
<sequence>MDRMRNRRWNRAPLALALLTTLCAELTFTAIAVPFTWLLLPLLLVMYGAGVLVLREAVVRVGGGWPSLVLLGVAYQIAEDGLGLQALTSPRMFGAADWGFRALGVNWTYWESQIGVHVVLSVLLPIAIANLLFPAQRARPYLSNRGLAGTGVLAIVGVLGLRYLISATEDPGYQTPWGFTLVFIALIVALALVALVVLPRRRSAGRGRAVRSAPRPGVVGFVSMYLTMAFLTTLLPLGLGATLLLGDLMSPVQRLIVAVMTAVPFGLLVLRWQAAANWDHRHRIWLFGGILVSHTAFMMPGSLTAVLTGSLTLAAEVYLLTRLAKHLRQREAVAFGPGDERTLIQPRR</sequence>
<proteinExistence type="predicted"/>
<evidence type="ECO:0000313" key="2">
    <source>
        <dbReference type="EMBL" id="OZM72763.1"/>
    </source>
</evidence>
<dbReference type="OrthoDB" id="8478704at2"/>
<keyword evidence="3" id="KW-1185">Reference proteome</keyword>
<feature type="transmembrane region" description="Helical" evidence="1">
    <location>
        <begin position="177"/>
        <end position="198"/>
    </location>
</feature>
<evidence type="ECO:0000313" key="3">
    <source>
        <dbReference type="Proteomes" id="UP000242444"/>
    </source>
</evidence>